<protein>
    <recommendedName>
        <fullName evidence="7">EGF-like domain-containing protein</fullName>
    </recommendedName>
</protein>
<dbReference type="PROSITE" id="PS01186">
    <property type="entry name" value="EGF_2"/>
    <property type="match status" value="1"/>
</dbReference>
<dbReference type="Proteomes" id="UP001519460">
    <property type="component" value="Unassembled WGS sequence"/>
</dbReference>
<evidence type="ECO:0000313" key="9">
    <source>
        <dbReference type="Proteomes" id="UP001519460"/>
    </source>
</evidence>
<reference evidence="8 9" key="1">
    <citation type="journal article" date="2023" name="Sci. Data">
        <title>Genome assembly of the Korean intertidal mud-creeper Batillaria attramentaria.</title>
        <authorList>
            <person name="Patra A.K."/>
            <person name="Ho P.T."/>
            <person name="Jun S."/>
            <person name="Lee S.J."/>
            <person name="Kim Y."/>
            <person name="Won Y.J."/>
        </authorList>
    </citation>
    <scope>NUCLEOTIDE SEQUENCE [LARGE SCALE GENOMIC DNA]</scope>
    <source>
        <strain evidence="8">Wonlab-2016</strain>
    </source>
</reference>
<evidence type="ECO:0000259" key="7">
    <source>
        <dbReference type="PROSITE" id="PS50026"/>
    </source>
</evidence>
<feature type="non-terminal residue" evidence="8">
    <location>
        <position position="275"/>
    </location>
</feature>
<feature type="disulfide bond" evidence="6">
    <location>
        <begin position="264"/>
        <end position="273"/>
    </location>
</feature>
<dbReference type="Gene3D" id="2.10.25.10">
    <property type="entry name" value="Laminin"/>
    <property type="match status" value="1"/>
</dbReference>
<dbReference type="PROSITE" id="PS50026">
    <property type="entry name" value="EGF_3"/>
    <property type="match status" value="1"/>
</dbReference>
<comment type="caution">
    <text evidence="8">The sequence shown here is derived from an EMBL/GenBank/DDBJ whole genome shotgun (WGS) entry which is preliminary data.</text>
</comment>
<dbReference type="PROSITE" id="PS00022">
    <property type="entry name" value="EGF_1"/>
    <property type="match status" value="1"/>
</dbReference>
<dbReference type="CDD" id="cd00054">
    <property type="entry name" value="EGF_CA"/>
    <property type="match status" value="1"/>
</dbReference>
<dbReference type="SUPFAM" id="SSF57196">
    <property type="entry name" value="EGF/Laminin"/>
    <property type="match status" value="1"/>
</dbReference>
<evidence type="ECO:0000256" key="5">
    <source>
        <dbReference type="ARBA" id="ARBA00023180"/>
    </source>
</evidence>
<dbReference type="Pfam" id="PF00008">
    <property type="entry name" value="EGF"/>
    <property type="match status" value="1"/>
</dbReference>
<dbReference type="SMART" id="SM00181">
    <property type="entry name" value="EGF"/>
    <property type="match status" value="1"/>
</dbReference>
<dbReference type="InterPro" id="IPR000152">
    <property type="entry name" value="EGF-type_Asp/Asn_hydroxyl_site"/>
</dbReference>
<keyword evidence="2" id="KW-0732">Signal</keyword>
<dbReference type="FunFam" id="2.10.25.10:FF:000122">
    <property type="entry name" value="Protein crumbs homolog 2"/>
    <property type="match status" value="1"/>
</dbReference>
<dbReference type="PROSITE" id="PS00010">
    <property type="entry name" value="ASX_HYDROXYL"/>
    <property type="match status" value="1"/>
</dbReference>
<evidence type="ECO:0000313" key="8">
    <source>
        <dbReference type="EMBL" id="KAK7502571.1"/>
    </source>
</evidence>
<organism evidence="8 9">
    <name type="scientific">Batillaria attramentaria</name>
    <dbReference type="NCBI Taxonomy" id="370345"/>
    <lineage>
        <taxon>Eukaryota</taxon>
        <taxon>Metazoa</taxon>
        <taxon>Spiralia</taxon>
        <taxon>Lophotrochozoa</taxon>
        <taxon>Mollusca</taxon>
        <taxon>Gastropoda</taxon>
        <taxon>Caenogastropoda</taxon>
        <taxon>Sorbeoconcha</taxon>
        <taxon>Cerithioidea</taxon>
        <taxon>Batillariidae</taxon>
        <taxon>Batillaria</taxon>
    </lineage>
</organism>
<evidence type="ECO:0000256" key="4">
    <source>
        <dbReference type="ARBA" id="ARBA00023157"/>
    </source>
</evidence>
<gene>
    <name evidence="8" type="ORF">BaRGS_00006146</name>
</gene>
<keyword evidence="5" id="KW-0325">Glycoprotein</keyword>
<feature type="domain" description="EGF-like" evidence="7">
    <location>
        <begin position="238"/>
        <end position="274"/>
    </location>
</feature>
<dbReference type="EMBL" id="JACVVK020000025">
    <property type="protein sequence ID" value="KAK7502571.1"/>
    <property type="molecule type" value="Genomic_DNA"/>
</dbReference>
<dbReference type="SMART" id="SM00179">
    <property type="entry name" value="EGF_CA"/>
    <property type="match status" value="1"/>
</dbReference>
<sequence length="275" mass="30045">MYTTEILDSIRDAFFMCSGFSGNYAVTWTWVLDNQTVPGMAGTQTLGYCTRLERRCASPDNTGYRVSRPSSYFSMVIIDATTNFTWVQNGTLTCEIVAQGEKPLNKSCHLIVMQLFLSPCGKDDMYTTEILDSIRDASLTCSGFSGNYAVTWTWVLDNQTVPGMAGTQTLGFCTSNQPRCTSLRNTGFWVSRPSSHSSVVTIDATRNSTWVQNGTLTCEIVAQGEEPLNKSCHLTVTAVDECASAPCENNGTCVDVRGSFSCVCAIPFRGSLCQT</sequence>
<keyword evidence="4 6" id="KW-1015">Disulfide bond</keyword>
<evidence type="ECO:0000256" key="6">
    <source>
        <dbReference type="PROSITE-ProRule" id="PRU00076"/>
    </source>
</evidence>
<evidence type="ECO:0000256" key="1">
    <source>
        <dbReference type="ARBA" id="ARBA00022536"/>
    </source>
</evidence>
<dbReference type="AlphaFoldDB" id="A0ABD0LSX3"/>
<evidence type="ECO:0000256" key="3">
    <source>
        <dbReference type="ARBA" id="ARBA00022737"/>
    </source>
</evidence>
<evidence type="ECO:0000256" key="2">
    <source>
        <dbReference type="ARBA" id="ARBA00022729"/>
    </source>
</evidence>
<accession>A0ABD0LSX3</accession>
<proteinExistence type="predicted"/>
<dbReference type="InterPro" id="IPR001881">
    <property type="entry name" value="EGF-like_Ca-bd_dom"/>
</dbReference>
<name>A0ABD0LSX3_9CAEN</name>
<keyword evidence="1 6" id="KW-0245">EGF-like domain</keyword>
<comment type="caution">
    <text evidence="6">Lacks conserved residue(s) required for the propagation of feature annotation.</text>
</comment>
<keyword evidence="9" id="KW-1185">Reference proteome</keyword>
<dbReference type="InterPro" id="IPR000742">
    <property type="entry name" value="EGF"/>
</dbReference>
<keyword evidence="3" id="KW-0677">Repeat</keyword>